<dbReference type="PANTHER" id="PTHR32305">
    <property type="match status" value="1"/>
</dbReference>
<dbReference type="Pfam" id="PF25023">
    <property type="entry name" value="TEN_YD-shell"/>
    <property type="match status" value="1"/>
</dbReference>
<dbReference type="InterPro" id="IPR050708">
    <property type="entry name" value="T6SS_VgrG/RHS"/>
</dbReference>
<dbReference type="PROSITE" id="PS50853">
    <property type="entry name" value="FN3"/>
    <property type="match status" value="1"/>
</dbReference>
<accession>A0A846ZRE1</accession>
<dbReference type="Pfam" id="PF05593">
    <property type="entry name" value="RHS_repeat"/>
    <property type="match status" value="1"/>
</dbReference>
<dbReference type="EMBL" id="JAAZQD010000006">
    <property type="protein sequence ID" value="NKZ39983.1"/>
    <property type="molecule type" value="Genomic_DNA"/>
</dbReference>
<sequence>MIRVDQDIHPLGAHPFGENIGLYDGSLSFRQVDVSLSGTGPLLQLAREFHIRGRYGLNTSGQDGSFGDWDLSLPRLQTLSIKRGFANDSQGNVVTVRGWDVSTPNGSDFTKRCSHFNSPPIVVMQSGDPALMPWEPGSWWKGYHLIIPGHGSQDLLSNNGTYSSKTTYPVVTKDHWRFQCLSSVANPSTNPDTNGDGQVNTDDLPYPTGEGFLGIAPDGTKYWFNELVYKDADGMSRPLYSDPVVSADPEKRLWKRASKTLESILSLASGSSRAEATTTSDGIYRSEAVLLVTKIEDRFGNTLTYNYDSAGHLTDITASDGRKLTLQYDSSNPDRIVSVTAQPSSGSPRVWTYTYGTGLTRVTLPDGSHWQYDLSALDSAYMAKGDSSSCEALGYDSTQASSTGSITHPSGLTGTFTVKPMRHGQWNGAASCLDMQNGLSDTPGSHVTIPYGWYGFTITSRTVSGAGVPSATWHYTYQAANQTWSNHSCTGSCSPTTWTDVERPDGSTVRRTFDNSFASATESKLLRTDHYAGGVSGTPVRSEVSAYASPDTSPFPSSVGGVLQGDVNYDQITSYTPLQRRDIIQNGDTYTWTAEAYNAYAQVTKEKRSNSIAGQSSDERQTSYYNDTNLWVLGLPLQIDDLSTGETISRNVYDTSNDTLKSRYRFGQKVMDYTFNSAGQLASFTDGDGNTTSLSDYKRGIPQQIDYADGTTQSLSVDDFGQIGSITDQAGHTTSYAYDDVGRVTRIDYPSGGSVAWAPKTFTYSYITSAERGIGADHWRRTVQTGSAQQVTWFDAELRPVLSESYDSASSAPHTSSAIAYDWRGLKTFVSYPAAGSPSVSAFVSGTHNTYDALGRVTQVVQDAESTYGTLTSTTAYLSGARKQVTDPEGHVTTTSYQVFDQPTYDAVTKVQAPESITQTIARNLYGDPTEITQSGGGNSVSKYLYYDAYHRLCRTTEPESGSTVVDYDAAGNIAWSAAGQAITGTDCGRTQVAAGDKTVRSYDAMNRVLSIDYPAGTEDTVYTYDDLGNVHTAVSGIATWTYAYNNRNVLKSETLGVDGYSWPLSYSHDANGSLKRITYPDGKVLDYAPDALGRPSKAGAQATSVSYLPDGSVESFTLGNGAQYLAQKNGRHLLSNLTYAKSGGALVYSQDMAYDKNANLTATTDLVSGGTRTKSFGYDALNRLTSAEAGDASMWGIETYTYDALNNIRSMSNDRSGVTNTYHYDANNLLTDITTASGTLHSYAYDAQGNTTTRDGDTLVFDKANRLMQVVGKDTYAYDASGRRVKKTPDGGTATYYAYSSAGQLMWEYDQATQQNTDYVYLGKKMLAKVQRSPGDPLLNPPSISFDANPNDGNYTVNWTGETGVSYDLQEKVGSGSWSTVYSGSNQSKSFSGRTGGSYYYRARECGDECGDWSDPSLLGVSPQQPTVTVPGTLQSGAFTVSWSKPAGTSTFDVEEQINGGSWTRIVDHVDQTSISRPATANGSYVYRVEANSTYGTRGWKTSDTVTVLHPPSTAPTVTVPAISGTGDYTASWNSVSTADSYNLQQQVDGGSWSTVYSGSAMSTPLTGGVNRSTYGYRAQACNASGCGPWGSVSSVEVVYPPNAPPNVQVVVQGSSKITYEKAEWDAVNYADRYEVKID</sequence>
<dbReference type="Gene3D" id="2.60.40.10">
    <property type="entry name" value="Immunoglobulins"/>
    <property type="match status" value="2"/>
</dbReference>
<feature type="domain" description="Fibronectin type-III" evidence="2">
    <location>
        <begin position="1513"/>
        <end position="1603"/>
    </location>
</feature>
<dbReference type="Proteomes" id="UP000541636">
    <property type="component" value="Unassembled WGS sequence"/>
</dbReference>
<keyword evidence="1" id="KW-0677">Repeat</keyword>
<dbReference type="InterPro" id="IPR013783">
    <property type="entry name" value="Ig-like_fold"/>
</dbReference>
<name>A0A846ZRE1_9GAMM</name>
<evidence type="ECO:0000313" key="4">
    <source>
        <dbReference type="Proteomes" id="UP000541636"/>
    </source>
</evidence>
<evidence type="ECO:0000313" key="3">
    <source>
        <dbReference type="EMBL" id="NKZ39983.1"/>
    </source>
</evidence>
<gene>
    <name evidence="3" type="ORF">HF690_13580</name>
</gene>
<dbReference type="Gene3D" id="2.180.10.10">
    <property type="entry name" value="RHS repeat-associated core"/>
    <property type="match status" value="1"/>
</dbReference>
<dbReference type="InterPro" id="IPR036116">
    <property type="entry name" value="FN3_sf"/>
</dbReference>
<comment type="caution">
    <text evidence="3">The sequence shown here is derived from an EMBL/GenBank/DDBJ whole genome shotgun (WGS) entry which is preliminary data.</text>
</comment>
<dbReference type="RefSeq" id="WP_168609825.1">
    <property type="nucleotide sequence ID" value="NZ_JAAZQD010000006.1"/>
</dbReference>
<protein>
    <submittedName>
        <fullName evidence="3">RHS repeat protein</fullName>
    </submittedName>
</protein>
<keyword evidence="4" id="KW-1185">Reference proteome</keyword>
<dbReference type="InterPro" id="IPR003961">
    <property type="entry name" value="FN3_dom"/>
</dbReference>
<organism evidence="3 4">
    <name type="scientific">Oleiagrimonas citrea</name>
    <dbReference type="NCBI Taxonomy" id="1665687"/>
    <lineage>
        <taxon>Bacteria</taxon>
        <taxon>Pseudomonadati</taxon>
        <taxon>Pseudomonadota</taxon>
        <taxon>Gammaproteobacteria</taxon>
        <taxon>Lysobacterales</taxon>
        <taxon>Rhodanobacteraceae</taxon>
        <taxon>Oleiagrimonas</taxon>
    </lineage>
</organism>
<evidence type="ECO:0000256" key="1">
    <source>
        <dbReference type="ARBA" id="ARBA00022737"/>
    </source>
</evidence>
<reference evidence="3 4" key="1">
    <citation type="journal article" date="2017" name="Int. J. Syst. Evol. Microbiol.">
        <title>Oleiagrimonas citrea sp. nov., a marine bacterium isolated from tidal flat sediment and emended description of the genus Oleiagrimonas Fang et al. 2015 and Oleiagrimonas soli.</title>
        <authorList>
            <person name="Yang S.H."/>
            <person name="Seo H.S."/>
            <person name="Seong C.N."/>
            <person name="Kwon K.K."/>
        </authorList>
    </citation>
    <scope>NUCLEOTIDE SEQUENCE [LARGE SCALE GENOMIC DNA]</scope>
    <source>
        <strain evidence="3 4">MEBiC09124</strain>
    </source>
</reference>
<feature type="non-terminal residue" evidence="3">
    <location>
        <position position="1640"/>
    </location>
</feature>
<dbReference type="InterPro" id="IPR031325">
    <property type="entry name" value="RHS_repeat"/>
</dbReference>
<dbReference type="InterPro" id="IPR006530">
    <property type="entry name" value="YD"/>
</dbReference>
<dbReference type="NCBIfam" id="TIGR01643">
    <property type="entry name" value="YD_repeat_2x"/>
    <property type="match status" value="3"/>
</dbReference>
<dbReference type="InterPro" id="IPR056823">
    <property type="entry name" value="TEN-like_YD-shell"/>
</dbReference>
<dbReference type="SUPFAM" id="SSF49265">
    <property type="entry name" value="Fibronectin type III"/>
    <property type="match status" value="1"/>
</dbReference>
<dbReference type="PANTHER" id="PTHR32305:SF15">
    <property type="entry name" value="PROTEIN RHSA-RELATED"/>
    <property type="match status" value="1"/>
</dbReference>
<evidence type="ECO:0000259" key="2">
    <source>
        <dbReference type="PROSITE" id="PS50853"/>
    </source>
</evidence>
<proteinExistence type="predicted"/>